<keyword evidence="1" id="KW-0472">Membrane</keyword>
<name>A0A2L1TXB0_9BACL</name>
<protein>
    <submittedName>
        <fullName evidence="2">Uncharacterized protein</fullName>
    </submittedName>
</protein>
<evidence type="ECO:0000313" key="2">
    <source>
        <dbReference type="EMBL" id="AVF25313.1"/>
    </source>
</evidence>
<gene>
    <name evidence="2" type="ORF">ERICIII_01109</name>
</gene>
<feature type="transmembrane region" description="Helical" evidence="1">
    <location>
        <begin position="126"/>
        <end position="147"/>
    </location>
</feature>
<evidence type="ECO:0000256" key="1">
    <source>
        <dbReference type="SAM" id="Phobius"/>
    </source>
</evidence>
<evidence type="ECO:0000313" key="3">
    <source>
        <dbReference type="Proteomes" id="UP000239833"/>
    </source>
</evidence>
<reference evidence="3" key="1">
    <citation type="submission" date="2017-02" db="EMBL/GenBank/DDBJ databases">
        <title>Delineation of Paenibacillus larvae strains originating from foulbrood outbreaks.</title>
        <authorList>
            <person name="Beims H."/>
            <person name="Bunk B."/>
            <person name="Sproeer C."/>
            <person name="Mohr K.I."/>
            <person name="Pradella S."/>
            <person name="Guenther G."/>
            <person name="Rohde M."/>
            <person name="von der Ohe W."/>
            <person name="Steinert M."/>
        </authorList>
    </citation>
    <scope>NUCLEOTIDE SEQUENCE [LARGE SCALE GENOMIC DNA]</scope>
    <source>
        <strain evidence="3">Eric_III</strain>
    </source>
</reference>
<dbReference type="Proteomes" id="UP000239833">
    <property type="component" value="Chromosome"/>
</dbReference>
<proteinExistence type="predicted"/>
<dbReference type="EMBL" id="CP019655">
    <property type="protein sequence ID" value="AVF25313.1"/>
    <property type="molecule type" value="Genomic_DNA"/>
</dbReference>
<keyword evidence="1" id="KW-0812">Transmembrane</keyword>
<keyword evidence="1" id="KW-1133">Transmembrane helix</keyword>
<accession>A0A2L1TXB0</accession>
<dbReference type="AlphaFoldDB" id="A0A2L1TXB0"/>
<sequence>MEVTLDNQPLIDPFKVSIHNKLEYIYWGILGFLEVRNKEEGRIQTVVVQNTNPEYNEDPSTSTKRHWYLYYIDKDGTVTKEHVTYENRSSNYLAFKLIMKSDTSGSSIGYYSDILNRHPSFWFPFVYPYSFAIAGLLLILIGSSHFFSHLNRIRKAALNK</sequence>
<organism evidence="2 3">
    <name type="scientific">Paenibacillus larvae subsp. larvae</name>
    <dbReference type="NCBI Taxonomy" id="147375"/>
    <lineage>
        <taxon>Bacteria</taxon>
        <taxon>Bacillati</taxon>
        <taxon>Bacillota</taxon>
        <taxon>Bacilli</taxon>
        <taxon>Bacillales</taxon>
        <taxon>Paenibacillaceae</taxon>
        <taxon>Paenibacillus</taxon>
    </lineage>
</organism>
<dbReference type="STRING" id="147375.BXP28_12880"/>